<evidence type="ECO:0000313" key="3">
    <source>
        <dbReference type="Proteomes" id="UP000076096"/>
    </source>
</evidence>
<gene>
    <name evidence="2" type="ORF">A4E84_12285</name>
</gene>
<accession>A0A143BZ53</accession>
<name>A0A143BZ53_9ACTN</name>
<reference evidence="3" key="1">
    <citation type="submission" date="2016-04" db="EMBL/GenBank/DDBJ databases">
        <authorList>
            <person name="Zhang B."/>
        </authorList>
    </citation>
    <scope>NUCLEOTIDE SEQUENCE [LARGE SCALE GENOMIC DNA]</scope>
    <source>
        <strain evidence="3">S10</strain>
    </source>
</reference>
<keyword evidence="3" id="KW-1185">Reference proteome</keyword>
<protein>
    <submittedName>
        <fullName evidence="2">Uncharacterized protein</fullName>
    </submittedName>
</protein>
<dbReference type="Proteomes" id="UP000076096">
    <property type="component" value="Chromosome"/>
</dbReference>
<dbReference type="KEGG" id="stsi:A4E84_12285"/>
<feature type="region of interest" description="Disordered" evidence="1">
    <location>
        <begin position="35"/>
        <end position="60"/>
    </location>
</feature>
<organism evidence="2 3">
    <name type="scientific">Streptomyces qaidamensis</name>
    <dbReference type="NCBI Taxonomy" id="1783515"/>
    <lineage>
        <taxon>Bacteria</taxon>
        <taxon>Bacillati</taxon>
        <taxon>Actinomycetota</taxon>
        <taxon>Actinomycetes</taxon>
        <taxon>Kitasatosporales</taxon>
        <taxon>Streptomycetaceae</taxon>
        <taxon>Streptomyces</taxon>
        <taxon>Streptomyces aurantiacus group</taxon>
    </lineage>
</organism>
<feature type="compositionally biased region" description="Basic and acidic residues" evidence="1">
    <location>
        <begin position="37"/>
        <end position="52"/>
    </location>
</feature>
<dbReference type="EMBL" id="CP015098">
    <property type="protein sequence ID" value="AMW10220.1"/>
    <property type="molecule type" value="Genomic_DNA"/>
</dbReference>
<evidence type="ECO:0000256" key="1">
    <source>
        <dbReference type="SAM" id="MobiDB-lite"/>
    </source>
</evidence>
<dbReference type="AlphaFoldDB" id="A0A143BZ53"/>
<evidence type="ECO:0000313" key="2">
    <source>
        <dbReference type="EMBL" id="AMW10220.1"/>
    </source>
</evidence>
<proteinExistence type="predicted"/>
<sequence>MPTWIGAGGAIGAAWFAHQTMTSRRQQIGEQQEFTFEQEKRCPPTGPRDGRQCARHHVAC</sequence>